<dbReference type="GO" id="GO:0003735">
    <property type="term" value="F:structural constituent of ribosome"/>
    <property type="evidence" value="ECO:0007669"/>
    <property type="project" value="InterPro"/>
</dbReference>
<dbReference type="Gene3D" id="3.30.1490.490">
    <property type="match status" value="1"/>
</dbReference>
<feature type="domain" description="Cell growth-regulating nucleolar protein-like winged helix" evidence="22">
    <location>
        <begin position="684"/>
        <end position="749"/>
    </location>
</feature>
<dbReference type="OrthoDB" id="68581at2759"/>
<evidence type="ECO:0000256" key="14">
    <source>
        <dbReference type="ARBA" id="ARBA00023136"/>
    </source>
</evidence>
<dbReference type="InterPro" id="IPR014898">
    <property type="entry name" value="Znf_C2H2_LYAR"/>
</dbReference>
<keyword evidence="14 19" id="KW-0472">Membrane</keyword>
<dbReference type="Gene3D" id="3.90.1170.10">
    <property type="entry name" value="Ribosomal protein L10e/L16"/>
    <property type="match status" value="1"/>
</dbReference>
<sequence>MSLLQAQKSVWQNSVRFVRNNRKWWPRSEPETFERVIFPPNGEYKLPAMPQEPTYDPKLGEEKFKSSRQLVSIRGVEEIHTELIHKQYGLAAIGGGFISPYDFNFIRDRLNRNLLKNQFAIWRVPAPWLPRTKRAVGAKAGSGKGNIHHYVTPVRARRIILEVGGYIMELEARAYLMYLCERFRFPVEFVSEKILVERRLQEKKVEEMNINQFNWELALKYNMQNCHGWLSYYDVAYKYVSFLKNNESLMTLVGEEELLWIPFRWFVLMTASLPFFALSLCVSLSLVLHLDESTRTHCGVVNYLPSISAAVASFTPERYIWQFFISLHSAPRIVAALAFKQRLFYIYRNLLLTSPLRPLNDRVWFELSCQAACFVNIAESLFLLLLTSASSTDSYAIHKISFLGFAICSIIYMLLATSLLHYSGRRRTSSLGEKSFQYKVLMCSASILSLLFAVYFFNRHNTYCEPGVYTLITHLIFMVFFSCNTCSEALKKNQVEKHGFRCRYATYSCLDCGQNFSLETFKGHMKCVTESKKYGGKNYVEKENKGEIKQNRWIEQVERAIGNVKEQRLKCLLEQIRGFDNIPRKETKFVNFLQNSINIRDRDLCIKAWNCISEQARKIEEETKKAKSTKICTPTAEEEGVGHGEGFSRNVTEKKEKKRNDLSSSCDKSANTNSPQRTLETKEVKFKWKRAIKRTLKEAENGQMKVKRLKAKVIEYYLANKKFSEIDENPELIFNAKLQSLNLQYDGKMTTKMSGNYRQWKVADEHAKQDLEFPKTGFKVERLFALCMRKVATFRYICFRTLPLPSHLIKKLRILRNQIGSVMSMHNNFVSLDVSWIYVGKDGFLHWPRTCGRCYCKMSRRRYFIFAAINGIATLEFVQVDL</sequence>
<dbReference type="SUPFAM" id="SSF54686">
    <property type="entry name" value="Ribosomal protein L16p/L10e"/>
    <property type="match status" value="1"/>
</dbReference>
<evidence type="ECO:0000259" key="22">
    <source>
        <dbReference type="Pfam" id="PF25879"/>
    </source>
</evidence>
<evidence type="ECO:0000256" key="6">
    <source>
        <dbReference type="ARBA" id="ARBA00022692"/>
    </source>
</evidence>
<dbReference type="GO" id="GO:0006506">
    <property type="term" value="P:GPI anchor biosynthetic process"/>
    <property type="evidence" value="ECO:0007669"/>
    <property type="project" value="UniProtKB-KW"/>
</dbReference>
<dbReference type="Pfam" id="PF25879">
    <property type="entry name" value="WHD_LYAR"/>
    <property type="match status" value="1"/>
</dbReference>
<dbReference type="GO" id="GO:0005840">
    <property type="term" value="C:ribosome"/>
    <property type="evidence" value="ECO:0007669"/>
    <property type="project" value="UniProtKB-KW"/>
</dbReference>
<dbReference type="WBParaSite" id="TCLT_0000889501-mRNA-1">
    <property type="protein sequence ID" value="TCLT_0000889501-mRNA-1"/>
    <property type="gene ID" value="TCLT_0000889501"/>
</dbReference>
<dbReference type="InterPro" id="IPR036236">
    <property type="entry name" value="Znf_C2H2_sf"/>
</dbReference>
<feature type="domain" description="CWH43-like N-terminal" evidence="21">
    <location>
        <begin position="263"/>
        <end position="473"/>
    </location>
</feature>
<feature type="compositionally biased region" description="Polar residues" evidence="18">
    <location>
        <begin position="662"/>
        <end position="678"/>
    </location>
</feature>
<dbReference type="GO" id="GO:0005789">
    <property type="term" value="C:endoplasmic reticulum membrane"/>
    <property type="evidence" value="ECO:0007669"/>
    <property type="project" value="TreeGrafter"/>
</dbReference>
<dbReference type="OMA" id="FRCRDAT"/>
<dbReference type="FunFam" id="3.30.1490.490:FF:000001">
    <property type="entry name" value="cell growth-regulating nucleolar protein-like"/>
    <property type="match status" value="1"/>
</dbReference>
<dbReference type="GO" id="GO:0000139">
    <property type="term" value="C:Golgi membrane"/>
    <property type="evidence" value="ECO:0007669"/>
    <property type="project" value="UniProtKB-SubCell"/>
</dbReference>
<comment type="similarity">
    <text evidence="3">Belongs to the PGAP2 family.</text>
</comment>
<keyword evidence="7" id="KW-0479">Metal-binding</keyword>
<keyword evidence="6 19" id="KW-0812">Transmembrane</keyword>
<evidence type="ECO:0000256" key="16">
    <source>
        <dbReference type="ARBA" id="ARBA00023274"/>
    </source>
</evidence>
<reference evidence="25" key="1">
    <citation type="submission" date="2017-02" db="UniProtKB">
        <authorList>
            <consortium name="WormBaseParasite"/>
        </authorList>
    </citation>
    <scope>IDENTIFICATION</scope>
</reference>
<dbReference type="SUPFAM" id="SSF57667">
    <property type="entry name" value="beta-beta-alpha zinc fingers"/>
    <property type="match status" value="2"/>
</dbReference>
<keyword evidence="13" id="KW-0333">Golgi apparatus</keyword>
<dbReference type="GO" id="GO:1990904">
    <property type="term" value="C:ribonucleoprotein complex"/>
    <property type="evidence" value="ECO:0007669"/>
    <property type="project" value="UniProtKB-KW"/>
</dbReference>
<dbReference type="InterPro" id="IPR019402">
    <property type="entry name" value="CWH43_N"/>
</dbReference>
<dbReference type="EMBL" id="UYYF01004697">
    <property type="protein sequence ID" value="VDN06471.1"/>
    <property type="molecule type" value="Genomic_DNA"/>
</dbReference>
<comment type="subcellular location">
    <subcellularLocation>
        <location evidence="2">Golgi apparatus membrane</location>
        <topology evidence="2">Multi-pass membrane protein</topology>
    </subcellularLocation>
    <subcellularLocation>
        <location evidence="1">Nucleus</location>
    </subcellularLocation>
</comment>
<evidence type="ECO:0000256" key="17">
    <source>
        <dbReference type="PROSITE-ProRule" id="PRU01145"/>
    </source>
</evidence>
<keyword evidence="11" id="KW-0689">Ribosomal protein</keyword>
<evidence type="ECO:0000256" key="7">
    <source>
        <dbReference type="ARBA" id="ARBA00022723"/>
    </source>
</evidence>
<feature type="compositionally biased region" description="Basic and acidic residues" evidence="18">
    <location>
        <begin position="651"/>
        <end position="661"/>
    </location>
</feature>
<evidence type="ECO:0000256" key="12">
    <source>
        <dbReference type="ARBA" id="ARBA00022989"/>
    </source>
</evidence>
<dbReference type="STRING" id="103827.A0A0N5D760"/>
<evidence type="ECO:0000256" key="19">
    <source>
        <dbReference type="SAM" id="Phobius"/>
    </source>
</evidence>
<keyword evidence="12 19" id="KW-1133">Transmembrane helix</keyword>
<dbReference type="GO" id="GO:0005634">
    <property type="term" value="C:nucleus"/>
    <property type="evidence" value="ECO:0007669"/>
    <property type="project" value="UniProtKB-SubCell"/>
</dbReference>
<evidence type="ECO:0000313" key="24">
    <source>
        <dbReference type="Proteomes" id="UP000276776"/>
    </source>
</evidence>
<evidence type="ECO:0000256" key="9">
    <source>
        <dbReference type="ARBA" id="ARBA00022771"/>
    </source>
</evidence>
<reference evidence="23 24" key="2">
    <citation type="submission" date="2018-11" db="EMBL/GenBank/DDBJ databases">
        <authorList>
            <consortium name="Pathogen Informatics"/>
        </authorList>
    </citation>
    <scope>NUCLEOTIDE SEQUENCE [LARGE SCALE GENOMIC DNA]</scope>
</reference>
<keyword evidence="9 17" id="KW-0863">Zinc-finger</keyword>
<evidence type="ECO:0000256" key="15">
    <source>
        <dbReference type="ARBA" id="ARBA00023242"/>
    </source>
</evidence>
<dbReference type="GO" id="GO:0006412">
    <property type="term" value="P:translation"/>
    <property type="evidence" value="ECO:0007669"/>
    <property type="project" value="InterPro"/>
</dbReference>
<dbReference type="AlphaFoldDB" id="A0A0N5D760"/>
<dbReference type="InterPro" id="IPR039545">
    <property type="entry name" value="PGAP2"/>
</dbReference>
<name>A0A0N5D760_THECL</name>
<comment type="similarity">
    <text evidence="4">Belongs to the universal ribosomal protein uL16 family.</text>
</comment>
<evidence type="ECO:0000256" key="11">
    <source>
        <dbReference type="ARBA" id="ARBA00022980"/>
    </source>
</evidence>
<keyword evidence="10" id="KW-0862">Zinc</keyword>
<dbReference type="InterPro" id="IPR036920">
    <property type="entry name" value="Ribosomal_uL16_sf"/>
</dbReference>
<evidence type="ECO:0000313" key="23">
    <source>
        <dbReference type="EMBL" id="VDN06471.1"/>
    </source>
</evidence>
<dbReference type="GO" id="GO:0008270">
    <property type="term" value="F:zinc ion binding"/>
    <property type="evidence" value="ECO:0007669"/>
    <property type="project" value="UniProtKB-KW"/>
</dbReference>
<evidence type="ECO:0000256" key="2">
    <source>
        <dbReference type="ARBA" id="ARBA00004653"/>
    </source>
</evidence>
<dbReference type="InterPro" id="IPR058719">
    <property type="entry name" value="WHD_LYAR"/>
</dbReference>
<dbReference type="InterPro" id="IPR047873">
    <property type="entry name" value="Ribosomal_uL16"/>
</dbReference>
<keyword evidence="5" id="KW-0337">GPI-anchor biosynthesis</keyword>
<dbReference type="Pfam" id="PF08790">
    <property type="entry name" value="zf-LYAR"/>
    <property type="match status" value="1"/>
</dbReference>
<feature type="transmembrane region" description="Helical" evidence="19">
    <location>
        <begin position="363"/>
        <end position="388"/>
    </location>
</feature>
<keyword evidence="24" id="KW-1185">Reference proteome</keyword>
<evidence type="ECO:0000256" key="3">
    <source>
        <dbReference type="ARBA" id="ARBA00007414"/>
    </source>
</evidence>
<dbReference type="Proteomes" id="UP000276776">
    <property type="component" value="Unassembled WGS sequence"/>
</dbReference>
<keyword evidence="16" id="KW-0687">Ribonucleoprotein</keyword>
<dbReference type="Pfam" id="PF00252">
    <property type="entry name" value="Ribosomal_L16"/>
    <property type="match status" value="1"/>
</dbReference>
<feature type="transmembrane region" description="Helical" evidence="19">
    <location>
        <begin position="863"/>
        <end position="880"/>
    </location>
</feature>
<proteinExistence type="inferred from homology"/>
<dbReference type="Pfam" id="PF10277">
    <property type="entry name" value="Frag1"/>
    <property type="match status" value="1"/>
</dbReference>
<evidence type="ECO:0000256" key="18">
    <source>
        <dbReference type="SAM" id="MobiDB-lite"/>
    </source>
</evidence>
<evidence type="ECO:0000256" key="5">
    <source>
        <dbReference type="ARBA" id="ARBA00022502"/>
    </source>
</evidence>
<dbReference type="PROSITE" id="PS51804">
    <property type="entry name" value="ZF_C2HC_LYAR"/>
    <property type="match status" value="1"/>
</dbReference>
<evidence type="ECO:0000313" key="25">
    <source>
        <dbReference type="WBParaSite" id="TCLT_0000889501-mRNA-1"/>
    </source>
</evidence>
<evidence type="ECO:0000256" key="8">
    <source>
        <dbReference type="ARBA" id="ARBA00022737"/>
    </source>
</evidence>
<feature type="region of interest" description="Disordered" evidence="18">
    <location>
        <begin position="623"/>
        <end position="680"/>
    </location>
</feature>
<feature type="transmembrane region" description="Helical" evidence="19">
    <location>
        <begin position="400"/>
        <end position="420"/>
    </location>
</feature>
<evidence type="ECO:0000259" key="21">
    <source>
        <dbReference type="Pfam" id="PF10277"/>
    </source>
</evidence>
<feature type="domain" description="Zinc finger C2H2 LYAR-type" evidence="20">
    <location>
        <begin position="507"/>
        <end position="534"/>
    </location>
</feature>
<dbReference type="PANTHER" id="PTHR12892">
    <property type="entry name" value="FGF RECEPTOR ACTIVATING PROTEIN 1"/>
    <property type="match status" value="1"/>
</dbReference>
<feature type="transmembrane region" description="Helical" evidence="19">
    <location>
        <begin position="265"/>
        <end position="287"/>
    </location>
</feature>
<evidence type="ECO:0000256" key="4">
    <source>
        <dbReference type="ARBA" id="ARBA00008931"/>
    </source>
</evidence>
<evidence type="ECO:0000256" key="1">
    <source>
        <dbReference type="ARBA" id="ARBA00004123"/>
    </source>
</evidence>
<keyword evidence="15" id="KW-0539">Nucleus</keyword>
<feature type="transmembrane region" description="Helical" evidence="19">
    <location>
        <begin position="440"/>
        <end position="457"/>
    </location>
</feature>
<gene>
    <name evidence="23" type="ORF">TCLT_LOCUS8884</name>
</gene>
<accession>A0A0N5D760</accession>
<evidence type="ECO:0000256" key="10">
    <source>
        <dbReference type="ARBA" id="ARBA00022833"/>
    </source>
</evidence>
<feature type="transmembrane region" description="Helical" evidence="19">
    <location>
        <begin position="469"/>
        <end position="487"/>
    </location>
</feature>
<organism evidence="25">
    <name type="scientific">Thelazia callipaeda</name>
    <name type="common">Oriental eyeworm</name>
    <name type="synonym">Parasitic nematode</name>
    <dbReference type="NCBI Taxonomy" id="103827"/>
    <lineage>
        <taxon>Eukaryota</taxon>
        <taxon>Metazoa</taxon>
        <taxon>Ecdysozoa</taxon>
        <taxon>Nematoda</taxon>
        <taxon>Chromadorea</taxon>
        <taxon>Rhabditida</taxon>
        <taxon>Spirurina</taxon>
        <taxon>Spiruromorpha</taxon>
        <taxon>Thelazioidea</taxon>
        <taxon>Thelaziidae</taxon>
        <taxon>Thelazia</taxon>
    </lineage>
</organism>
<protein>
    <submittedName>
        <fullName evidence="25">Ribosomal protein L16</fullName>
    </submittedName>
</protein>
<evidence type="ECO:0000259" key="20">
    <source>
        <dbReference type="Pfam" id="PF08790"/>
    </source>
</evidence>
<dbReference type="PANTHER" id="PTHR12892:SF11">
    <property type="entry name" value="POST-GPI ATTACHMENT TO PROTEINS FACTOR 2"/>
    <property type="match status" value="1"/>
</dbReference>
<keyword evidence="8" id="KW-0677">Repeat</keyword>
<evidence type="ECO:0000256" key="13">
    <source>
        <dbReference type="ARBA" id="ARBA00023034"/>
    </source>
</evidence>